<dbReference type="Pfam" id="PF13489">
    <property type="entry name" value="Methyltransf_23"/>
    <property type="match status" value="1"/>
</dbReference>
<proteinExistence type="predicted"/>
<dbReference type="EMBL" id="FPIB01000016">
    <property type="protein sequence ID" value="SFV90426.1"/>
    <property type="molecule type" value="Genomic_DNA"/>
</dbReference>
<dbReference type="InterPro" id="IPR029063">
    <property type="entry name" value="SAM-dependent_MTases_sf"/>
</dbReference>
<accession>A0A1W1E9I4</accession>
<evidence type="ECO:0000313" key="2">
    <source>
        <dbReference type="EMBL" id="SFV90426.1"/>
    </source>
</evidence>
<dbReference type="AlphaFoldDB" id="A0A1W1E9I4"/>
<dbReference type="SUPFAM" id="SSF53335">
    <property type="entry name" value="S-adenosyl-L-methionine-dependent methyltransferases"/>
    <property type="match status" value="1"/>
</dbReference>
<keyword evidence="2" id="KW-0489">Methyltransferase</keyword>
<dbReference type="Gene3D" id="3.40.50.150">
    <property type="entry name" value="Vaccinia Virus protein VP39"/>
    <property type="match status" value="1"/>
</dbReference>
<evidence type="ECO:0000256" key="1">
    <source>
        <dbReference type="ARBA" id="ARBA00022679"/>
    </source>
</evidence>
<dbReference type="PANTHER" id="PTHR43861">
    <property type="entry name" value="TRANS-ACONITATE 2-METHYLTRANSFERASE-RELATED"/>
    <property type="match status" value="1"/>
</dbReference>
<dbReference type="GO" id="GO:0032259">
    <property type="term" value="P:methylation"/>
    <property type="evidence" value="ECO:0007669"/>
    <property type="project" value="UniProtKB-KW"/>
</dbReference>
<keyword evidence="1 2" id="KW-0808">Transferase</keyword>
<organism evidence="2">
    <name type="scientific">hydrothermal vent metagenome</name>
    <dbReference type="NCBI Taxonomy" id="652676"/>
    <lineage>
        <taxon>unclassified sequences</taxon>
        <taxon>metagenomes</taxon>
        <taxon>ecological metagenomes</taxon>
    </lineage>
</organism>
<name>A0A1W1E9I4_9ZZZZ</name>
<protein>
    <submittedName>
        <fullName evidence="2">Methyltransferase, putative</fullName>
    </submittedName>
</protein>
<reference evidence="2" key="1">
    <citation type="submission" date="2016-10" db="EMBL/GenBank/DDBJ databases">
        <authorList>
            <person name="de Groot N.N."/>
        </authorList>
    </citation>
    <scope>NUCLEOTIDE SEQUENCE</scope>
</reference>
<dbReference type="PANTHER" id="PTHR43861:SF3">
    <property type="entry name" value="PUTATIVE (AFU_ORTHOLOGUE AFUA_2G14390)-RELATED"/>
    <property type="match status" value="1"/>
</dbReference>
<sequence>MSEKEIDLFAHKSKSWDMKSRRVKNAKSIAKLIVKNINLNKEMELMDLGAGTGLLSFFIAPFVKKIVAVDNSPSMLMEFESKCNAFACETEAILKNISTDDLEGRRFDGIISSMTIHHIEDISALFHKLYRMLNDGGFIAIADLDSEDGSFHSDNTGVFHHGFDRKELQKFAEASGFKEVRFDTASTINKPHRAFTVFLMTARK</sequence>
<gene>
    <name evidence="2" type="ORF">MNB_SV-4-1320</name>
</gene>
<dbReference type="CDD" id="cd02440">
    <property type="entry name" value="AdoMet_MTases"/>
    <property type="match status" value="1"/>
</dbReference>
<dbReference type="GO" id="GO:0008168">
    <property type="term" value="F:methyltransferase activity"/>
    <property type="evidence" value="ECO:0007669"/>
    <property type="project" value="UniProtKB-KW"/>
</dbReference>